<proteinExistence type="inferred from homology"/>
<dbReference type="PANTHER" id="PTHR43649:SF32">
    <property type="entry name" value="SUGAR BINDING SECRETED PROTEIN"/>
    <property type="match status" value="1"/>
</dbReference>
<comment type="similarity">
    <text evidence="2">Belongs to the bacterial solute-binding protein 1 family.</text>
</comment>
<dbReference type="InterPro" id="IPR050490">
    <property type="entry name" value="Bact_solute-bd_prot1"/>
</dbReference>
<feature type="chain" id="PRO_5047399927" evidence="3">
    <location>
        <begin position="23"/>
        <end position="417"/>
    </location>
</feature>
<evidence type="ECO:0000256" key="2">
    <source>
        <dbReference type="ARBA" id="ARBA00008520"/>
    </source>
</evidence>
<keyword evidence="5" id="KW-1185">Reference proteome</keyword>
<dbReference type="RefSeq" id="WP_188689212.1">
    <property type="nucleotide sequence ID" value="NZ_BMLY01000001.1"/>
</dbReference>
<dbReference type="EMBL" id="BMLY01000001">
    <property type="protein sequence ID" value="GGP25010.1"/>
    <property type="molecule type" value="Genomic_DNA"/>
</dbReference>
<dbReference type="Gene3D" id="3.40.190.10">
    <property type="entry name" value="Periplasmic binding protein-like II"/>
    <property type="match status" value="1"/>
</dbReference>
<dbReference type="PANTHER" id="PTHR43649">
    <property type="entry name" value="ARABINOSE-BINDING PROTEIN-RELATED"/>
    <property type="match status" value="1"/>
</dbReference>
<gene>
    <name evidence="4" type="primary">cebE</name>
    <name evidence="4" type="ORF">GCM10010971_08290</name>
</gene>
<feature type="signal peptide" evidence="3">
    <location>
        <begin position="1"/>
        <end position="22"/>
    </location>
</feature>
<evidence type="ECO:0000313" key="5">
    <source>
        <dbReference type="Proteomes" id="UP000621859"/>
    </source>
</evidence>
<dbReference type="Pfam" id="PF13416">
    <property type="entry name" value="SBP_bac_8"/>
    <property type="match status" value="1"/>
</dbReference>
<evidence type="ECO:0000256" key="1">
    <source>
        <dbReference type="ARBA" id="ARBA00004418"/>
    </source>
</evidence>
<name>A0ABQ2PHE5_9NEIS</name>
<reference evidence="5" key="1">
    <citation type="journal article" date="2019" name="Int. J. Syst. Evol. Microbiol.">
        <title>The Global Catalogue of Microorganisms (GCM) 10K type strain sequencing project: providing services to taxonomists for standard genome sequencing and annotation.</title>
        <authorList>
            <consortium name="The Broad Institute Genomics Platform"/>
            <consortium name="The Broad Institute Genome Sequencing Center for Infectious Disease"/>
            <person name="Wu L."/>
            <person name="Ma J."/>
        </authorList>
    </citation>
    <scope>NUCLEOTIDE SEQUENCE [LARGE SCALE GENOMIC DNA]</scope>
    <source>
        <strain evidence="5">CGMCC 1.8860</strain>
    </source>
</reference>
<comment type="subcellular location">
    <subcellularLocation>
        <location evidence="1">Periplasm</location>
    </subcellularLocation>
</comment>
<dbReference type="InterPro" id="IPR006059">
    <property type="entry name" value="SBP"/>
</dbReference>
<comment type="caution">
    <text evidence="4">The sequence shown here is derived from an EMBL/GenBank/DDBJ whole genome shotgun (WGS) entry which is preliminary data.</text>
</comment>
<accession>A0ABQ2PHE5</accession>
<protein>
    <submittedName>
        <fullName evidence="4">Sugar ABC transporter substrate-binding protein</fullName>
    </submittedName>
</protein>
<evidence type="ECO:0000313" key="4">
    <source>
        <dbReference type="EMBL" id="GGP25010.1"/>
    </source>
</evidence>
<organism evidence="4 5">
    <name type="scientific">Silvimonas amylolytica</name>
    <dbReference type="NCBI Taxonomy" id="449663"/>
    <lineage>
        <taxon>Bacteria</taxon>
        <taxon>Pseudomonadati</taxon>
        <taxon>Pseudomonadota</taxon>
        <taxon>Betaproteobacteria</taxon>
        <taxon>Neisseriales</taxon>
        <taxon>Chitinibacteraceae</taxon>
        <taxon>Silvimonas</taxon>
    </lineage>
</organism>
<evidence type="ECO:0000256" key="3">
    <source>
        <dbReference type="SAM" id="SignalP"/>
    </source>
</evidence>
<dbReference type="SUPFAM" id="SSF53850">
    <property type="entry name" value="Periplasmic binding protein-like II"/>
    <property type="match status" value="1"/>
</dbReference>
<dbReference type="Proteomes" id="UP000621859">
    <property type="component" value="Unassembled WGS sequence"/>
</dbReference>
<keyword evidence="3" id="KW-0732">Signal</keyword>
<sequence>MNKVVRLAVMGALLAAAVPALSATPVTLTVASFPDLDRDIKVAIPLYKKIHPEVEIKLVSRERVDHVNAVTTQLASGTGLPDLVGLEIGFVGRFVASGGLEDLSKAPYNVGQYQSQVTGYSWAQAKGPNGDQYAIPVDIGPGTMFYRKDLMDKAGVSEADLNKSWESYLAAGKKVKAATGAYLVASPVDIKDIYIRSNLKNGEGIYFDKSGKVIVAGNPRFENAFKLAKEAQDAGIAGNIKQWTNDWAAGFQHDQIATQPIGAWLNGHLAHWLAPDEGGKWRATNLPQGAYASWGGSFYAIPAKSTHKTEAYEFLKFLTLNREQQLATFKEMDAFPSLKSAQDDPIMSEPLPYLGGQKAREMWREAAKHIPEIPINKNDGVAEDIINDQLDQVVHQNKDIKAALADAQADIERRARR</sequence>